<accession>A0A1X1Z3I4</accession>
<evidence type="ECO:0000256" key="1">
    <source>
        <dbReference type="ARBA" id="ARBA00010652"/>
    </source>
</evidence>
<evidence type="ECO:0008006" key="6">
    <source>
        <dbReference type="Google" id="ProtNLM"/>
    </source>
</evidence>
<dbReference type="RefSeq" id="WP_047324019.1">
    <property type="nucleotide sequence ID" value="NZ_JACKSS010000077.1"/>
</dbReference>
<dbReference type="PANTHER" id="PTHR46766:SF1">
    <property type="entry name" value="GLUTAMINE-RICH PROTEIN 2"/>
    <property type="match status" value="1"/>
</dbReference>
<feature type="domain" description="PPE family C-terminal" evidence="3">
    <location>
        <begin position="279"/>
        <end position="361"/>
    </location>
</feature>
<dbReference type="Gene3D" id="1.20.1260.20">
    <property type="entry name" value="PPE superfamily"/>
    <property type="match status" value="1"/>
</dbReference>
<evidence type="ECO:0000313" key="4">
    <source>
        <dbReference type="EMBL" id="ORW17919.1"/>
    </source>
</evidence>
<dbReference type="STRING" id="244292.ABW17_26420"/>
<sequence length="365" mass="34976">MSWAAMPPEIISGEIYGGAGSGPLIATAGALTSLATELGTTAAGWESTMSALTAASGWQGTGAAAAAAAAQTYISWLSTLQAAVEEAAGQASASAAAFETAYMTVATPAAIAANRAAYAAAVAGLPLTATLVATLEADYEAMWAQDVAAMSVYQAASAGAGVLPPLVSVTGTINPAADTAATTASTATSTASTASSTVSDLATAVDGFLGTPAVFNSINGAVNTSAWFTMNTIPTAISLGHTLGAVQSIPFALTDSVTPLAGGMTQGTMVGSISGAGASAALGEASAVGGLSVPAGWNAAAKAGTLASSAAPLEGSGWTAAAEAEPVAAMPGMPGMAAAAKGAGAYGSGPRYGFKPIVMPKQVVV</sequence>
<dbReference type="Pfam" id="PF12484">
    <property type="entry name" value="PPE-SVP"/>
    <property type="match status" value="1"/>
</dbReference>
<dbReference type="SUPFAM" id="SSF140459">
    <property type="entry name" value="PE/PPE dimer-like"/>
    <property type="match status" value="1"/>
</dbReference>
<dbReference type="Proteomes" id="UP000193781">
    <property type="component" value="Unassembled WGS sequence"/>
</dbReference>
<dbReference type="InterPro" id="IPR000030">
    <property type="entry name" value="PPE_dom"/>
</dbReference>
<dbReference type="AlphaFoldDB" id="A0A1X1Z3I4"/>
<gene>
    <name evidence="4" type="ORF">AWC17_11330</name>
</gene>
<comment type="similarity">
    <text evidence="1">Belongs to the mycobacterial PPE family.</text>
</comment>
<reference evidence="4 5" key="1">
    <citation type="submission" date="2016-01" db="EMBL/GenBank/DDBJ databases">
        <title>The new phylogeny of the genus Mycobacterium.</title>
        <authorList>
            <person name="Tarcisio F."/>
            <person name="Conor M."/>
            <person name="Antonella G."/>
            <person name="Elisabetta G."/>
            <person name="Giulia F.S."/>
            <person name="Sara T."/>
            <person name="Anna F."/>
            <person name="Clotilde B."/>
            <person name="Roberto B."/>
            <person name="Veronica D.S."/>
            <person name="Fabio R."/>
            <person name="Monica P."/>
            <person name="Olivier J."/>
            <person name="Enrico T."/>
            <person name="Nicola S."/>
        </authorList>
    </citation>
    <scope>NUCLEOTIDE SEQUENCE [LARGE SCALE GENOMIC DNA]</scope>
    <source>
        <strain evidence="4 5">DSM 44803</strain>
    </source>
</reference>
<dbReference type="OrthoDB" id="4753710at2"/>
<feature type="domain" description="PPE" evidence="2">
    <location>
        <begin position="3"/>
        <end position="158"/>
    </location>
</feature>
<protein>
    <recommendedName>
        <fullName evidence="6">PPE family protein</fullName>
    </recommendedName>
</protein>
<dbReference type="Pfam" id="PF00823">
    <property type="entry name" value="PPE"/>
    <property type="match status" value="1"/>
</dbReference>
<dbReference type="InterPro" id="IPR038332">
    <property type="entry name" value="PPE_sf"/>
</dbReference>
<organism evidence="4 5">
    <name type="scientific">Mycobacterium nebraskense</name>
    <dbReference type="NCBI Taxonomy" id="244292"/>
    <lineage>
        <taxon>Bacteria</taxon>
        <taxon>Bacillati</taxon>
        <taxon>Actinomycetota</taxon>
        <taxon>Actinomycetes</taxon>
        <taxon>Mycobacteriales</taxon>
        <taxon>Mycobacteriaceae</taxon>
        <taxon>Mycobacterium</taxon>
    </lineage>
</organism>
<comment type="caution">
    <text evidence="4">The sequence shown here is derived from an EMBL/GenBank/DDBJ whole genome shotgun (WGS) entry which is preliminary data.</text>
</comment>
<dbReference type="PANTHER" id="PTHR46766">
    <property type="entry name" value="GLUTAMINE-RICH PROTEIN 2"/>
    <property type="match status" value="1"/>
</dbReference>
<dbReference type="GO" id="GO:0052572">
    <property type="term" value="P:response to host immune response"/>
    <property type="evidence" value="ECO:0007669"/>
    <property type="project" value="TreeGrafter"/>
</dbReference>
<evidence type="ECO:0000313" key="5">
    <source>
        <dbReference type="Proteomes" id="UP000193781"/>
    </source>
</evidence>
<dbReference type="InterPro" id="IPR022171">
    <property type="entry name" value="PPE_C"/>
</dbReference>
<name>A0A1X1Z3I4_9MYCO</name>
<evidence type="ECO:0000259" key="2">
    <source>
        <dbReference type="Pfam" id="PF00823"/>
    </source>
</evidence>
<proteinExistence type="inferred from homology"/>
<evidence type="ECO:0000259" key="3">
    <source>
        <dbReference type="Pfam" id="PF12484"/>
    </source>
</evidence>
<dbReference type="EMBL" id="LQPH01000149">
    <property type="protein sequence ID" value="ORW17919.1"/>
    <property type="molecule type" value="Genomic_DNA"/>
</dbReference>
<keyword evidence="5" id="KW-1185">Reference proteome</keyword>